<gene>
    <name evidence="1" type="ORF">U6A24_10745</name>
</gene>
<keyword evidence="2" id="KW-1185">Reference proteome</keyword>
<evidence type="ECO:0000313" key="1">
    <source>
        <dbReference type="EMBL" id="MEB3345941.1"/>
    </source>
</evidence>
<comment type="caution">
    <text evidence="1">The sequence shown here is derived from an EMBL/GenBank/DDBJ whole genome shotgun (WGS) entry which is preliminary data.</text>
</comment>
<accession>A0ABU5ZVP8</accession>
<reference evidence="1 2" key="1">
    <citation type="journal article" date="2013" name="Int. J. Syst. Evol. Microbiol.">
        <title>Aquimarina gracilis sp. nov., isolated from the gut microflora of a mussel, Mytilus coruscus, and emended description of Aquimarina spongiae.</title>
        <authorList>
            <person name="Park S.C."/>
            <person name="Choe H.N."/>
            <person name="Baik K.S."/>
            <person name="Seong C.N."/>
        </authorList>
    </citation>
    <scope>NUCLEOTIDE SEQUENCE [LARGE SCALE GENOMIC DNA]</scope>
    <source>
        <strain evidence="1 2">PSC32</strain>
    </source>
</reference>
<dbReference type="Proteomes" id="UP001327027">
    <property type="component" value="Unassembled WGS sequence"/>
</dbReference>
<sequence length="165" mass="19426">MKKFEKIQKLLKMTFEAEKRYYHAAQEVQIVPLTRFLNYQSSKRNKFANEIAEALTFNDIKPVMSYIDKAKSKLLGLDIKRSLENTKYIPIMTKCLDFDQDIIDTSALLLKDRSLPVDIAEVLTRQMTFLIFQWIEGTDIIEELNSDRQVNHKKTKIITLKNYIM</sequence>
<dbReference type="RefSeq" id="WP_324179971.1">
    <property type="nucleotide sequence ID" value="NZ_BAABAW010000006.1"/>
</dbReference>
<evidence type="ECO:0000313" key="2">
    <source>
        <dbReference type="Proteomes" id="UP001327027"/>
    </source>
</evidence>
<protein>
    <recommendedName>
        <fullName evidence="3">Ferritin-like metal-binding protein YciE</fullName>
    </recommendedName>
</protein>
<organism evidence="1 2">
    <name type="scientific">Aquimarina gracilis</name>
    <dbReference type="NCBI Taxonomy" id="874422"/>
    <lineage>
        <taxon>Bacteria</taxon>
        <taxon>Pseudomonadati</taxon>
        <taxon>Bacteroidota</taxon>
        <taxon>Flavobacteriia</taxon>
        <taxon>Flavobacteriales</taxon>
        <taxon>Flavobacteriaceae</taxon>
        <taxon>Aquimarina</taxon>
    </lineage>
</organism>
<evidence type="ECO:0008006" key="3">
    <source>
        <dbReference type="Google" id="ProtNLM"/>
    </source>
</evidence>
<dbReference type="EMBL" id="JAYKLX010000005">
    <property type="protein sequence ID" value="MEB3345941.1"/>
    <property type="molecule type" value="Genomic_DNA"/>
</dbReference>
<proteinExistence type="predicted"/>
<dbReference type="Gene3D" id="1.20.1260.10">
    <property type="match status" value="1"/>
</dbReference>
<dbReference type="InterPro" id="IPR012347">
    <property type="entry name" value="Ferritin-like"/>
</dbReference>
<name>A0ABU5ZVP8_9FLAO</name>